<sequence>MFNRCRKMREWINISEVESDPECHISREIPFQEKITKNTLKKNEENILDQWFVQLMKEYNPYFAQTRPKTTSQN</sequence>
<evidence type="ECO:0000313" key="1">
    <source>
        <dbReference type="EMBL" id="UYP45031.1"/>
    </source>
</evidence>
<dbReference type="Proteomes" id="UP001208689">
    <property type="component" value="Chromosome"/>
</dbReference>
<evidence type="ECO:0000313" key="2">
    <source>
        <dbReference type="Proteomes" id="UP001208689"/>
    </source>
</evidence>
<name>A0ABY6HR43_9ARCH</name>
<dbReference type="EMBL" id="CP104013">
    <property type="protein sequence ID" value="UYP45031.1"/>
    <property type="molecule type" value="Genomic_DNA"/>
</dbReference>
<keyword evidence="2" id="KW-1185">Reference proteome</keyword>
<organism evidence="1 2">
    <name type="scientific">Candidatus Lokiarchaeum ossiferum</name>
    <dbReference type="NCBI Taxonomy" id="2951803"/>
    <lineage>
        <taxon>Archaea</taxon>
        <taxon>Promethearchaeati</taxon>
        <taxon>Promethearchaeota</taxon>
        <taxon>Promethearchaeia</taxon>
        <taxon>Promethearchaeales</taxon>
        <taxon>Promethearchaeaceae</taxon>
        <taxon>Candidatus Lokiarchaeum</taxon>
    </lineage>
</organism>
<proteinExistence type="predicted"/>
<protein>
    <submittedName>
        <fullName evidence="1">Uncharacterized protein</fullName>
    </submittedName>
</protein>
<gene>
    <name evidence="1" type="ORF">NEF87_001316</name>
</gene>
<accession>A0ABY6HR43</accession>
<reference evidence="1" key="1">
    <citation type="submission" date="2022-09" db="EMBL/GenBank/DDBJ databases">
        <title>Actin cytoskeleton and complex cell architecture in an #Asgard archaeon.</title>
        <authorList>
            <person name="Ponce Toledo R.I."/>
            <person name="Schleper C."/>
            <person name="Rodrigues Oliveira T."/>
            <person name="Wollweber F."/>
            <person name="Xu J."/>
            <person name="Rittmann S."/>
            <person name="Klingl A."/>
            <person name="Pilhofer M."/>
        </authorList>
    </citation>
    <scope>NUCLEOTIDE SEQUENCE</scope>
    <source>
        <strain evidence="1">B-35</strain>
    </source>
</reference>